<keyword evidence="3" id="KW-1185">Reference proteome</keyword>
<protein>
    <submittedName>
        <fullName evidence="2">Uncharacterized protein</fullName>
    </submittedName>
</protein>
<proteinExistence type="predicted"/>
<accession>A0A836HWK3</accession>
<evidence type="ECO:0000313" key="2">
    <source>
        <dbReference type="EMBL" id="KAG5484195.1"/>
    </source>
</evidence>
<name>A0A836HWK3_LEIEN</name>
<sequence>MPPLAKPSPSGRGKKRSGKKPAKIMPDPDAAYRQQLNETVYIPKMAREKALDAYGKAADLAITACTVDTLLPQRGVYREGPISMIKVPNIFCSLGLCLTDDQFDQVTAMIAQRAAHISLGNGAGSQVEQIRLPGAYADREKLHALLVELLHTRVLAYDPQVLPCPHPRFPDRVSSVVYRPTESDIRYCFNTIWEGSGRMVVVTPSGANTRCVAVEQLEELLRNAQTKGAATQALTQKELQDLYFFAKDVKHDVLKEDAFLGSFIHFQ</sequence>
<dbReference type="RefSeq" id="XP_067695083.1">
    <property type="nucleotide sequence ID" value="XM_067838995.1"/>
</dbReference>
<feature type="region of interest" description="Disordered" evidence="1">
    <location>
        <begin position="1"/>
        <end position="27"/>
    </location>
</feature>
<dbReference type="OrthoDB" id="262579at2759"/>
<evidence type="ECO:0000256" key="1">
    <source>
        <dbReference type="SAM" id="MobiDB-lite"/>
    </source>
</evidence>
<dbReference type="AlphaFoldDB" id="A0A836HWK3"/>
<reference evidence="2 3" key="1">
    <citation type="submission" date="2021-02" db="EMBL/GenBank/DDBJ databases">
        <title>Leishmania (Mundinia) enrietti genome sequencing and assembly.</title>
        <authorList>
            <person name="Almutairi H."/>
            <person name="Gatherer D."/>
        </authorList>
    </citation>
    <scope>NUCLEOTIDE SEQUENCE [LARGE SCALE GENOMIC DNA]</scope>
    <source>
        <strain evidence="2">CUR178</strain>
    </source>
</reference>
<evidence type="ECO:0000313" key="3">
    <source>
        <dbReference type="Proteomes" id="UP000674179"/>
    </source>
</evidence>
<dbReference type="KEGG" id="lenr:94174505"/>
<dbReference type="Proteomes" id="UP000674179">
    <property type="component" value="Chromosome 10"/>
</dbReference>
<comment type="caution">
    <text evidence="2">The sequence shown here is derived from an EMBL/GenBank/DDBJ whole genome shotgun (WGS) entry which is preliminary data.</text>
</comment>
<gene>
    <name evidence="2" type="ORF">CUR178_07350</name>
</gene>
<feature type="compositionally biased region" description="Basic residues" evidence="1">
    <location>
        <begin position="12"/>
        <end position="22"/>
    </location>
</feature>
<organism evidence="2 3">
    <name type="scientific">Leishmania enriettii</name>
    <dbReference type="NCBI Taxonomy" id="5663"/>
    <lineage>
        <taxon>Eukaryota</taxon>
        <taxon>Discoba</taxon>
        <taxon>Euglenozoa</taxon>
        <taxon>Kinetoplastea</taxon>
        <taxon>Metakinetoplastina</taxon>
        <taxon>Trypanosomatida</taxon>
        <taxon>Trypanosomatidae</taxon>
        <taxon>Leishmaniinae</taxon>
        <taxon>Leishmania</taxon>
    </lineage>
</organism>
<dbReference type="EMBL" id="JAFHKP010000010">
    <property type="protein sequence ID" value="KAG5484195.1"/>
    <property type="molecule type" value="Genomic_DNA"/>
</dbReference>
<dbReference type="GeneID" id="94174505"/>